<evidence type="ECO:0000313" key="2">
    <source>
        <dbReference type="EMBL" id="CAK9117796.1"/>
    </source>
</evidence>
<keyword evidence="3" id="KW-1185">Reference proteome</keyword>
<protein>
    <submittedName>
        <fullName evidence="2">Uncharacterized protein</fullName>
    </submittedName>
</protein>
<accession>A0ABP0T027</accession>
<gene>
    <name evidence="2" type="ORF">CCMP2556_LOCUS55044</name>
</gene>
<comment type="caution">
    <text evidence="2">The sequence shown here is derived from an EMBL/GenBank/DDBJ whole genome shotgun (WGS) entry which is preliminary data.</text>
</comment>
<dbReference type="Gene3D" id="3.30.40.220">
    <property type="match status" value="2"/>
</dbReference>
<reference evidence="2 3" key="1">
    <citation type="submission" date="2024-02" db="EMBL/GenBank/DDBJ databases">
        <authorList>
            <person name="Chen Y."/>
            <person name="Shah S."/>
            <person name="Dougan E. K."/>
            <person name="Thang M."/>
            <person name="Chan C."/>
        </authorList>
    </citation>
    <scope>NUCLEOTIDE SEQUENCE [LARGE SCALE GENOMIC DNA]</scope>
</reference>
<dbReference type="Proteomes" id="UP001642484">
    <property type="component" value="Unassembled WGS sequence"/>
</dbReference>
<evidence type="ECO:0000256" key="1">
    <source>
        <dbReference type="SAM" id="MobiDB-lite"/>
    </source>
</evidence>
<evidence type="ECO:0000313" key="3">
    <source>
        <dbReference type="Proteomes" id="UP001642484"/>
    </source>
</evidence>
<dbReference type="EMBL" id="CAXAMN010028806">
    <property type="protein sequence ID" value="CAK9117796.1"/>
    <property type="molecule type" value="Genomic_DNA"/>
</dbReference>
<organism evidence="2 3">
    <name type="scientific">Durusdinium trenchii</name>
    <dbReference type="NCBI Taxonomy" id="1381693"/>
    <lineage>
        <taxon>Eukaryota</taxon>
        <taxon>Sar</taxon>
        <taxon>Alveolata</taxon>
        <taxon>Dinophyceae</taxon>
        <taxon>Suessiales</taxon>
        <taxon>Symbiodiniaceae</taxon>
        <taxon>Durusdinium</taxon>
    </lineage>
</organism>
<name>A0ABP0T027_9DINO</name>
<proteinExistence type="predicted"/>
<feature type="compositionally biased region" description="Polar residues" evidence="1">
    <location>
        <begin position="56"/>
        <end position="69"/>
    </location>
</feature>
<sequence length="446" mass="50362">MISRAYRCVLRSQHRWAVVRERHLSSLRLSVQPVATADLDTVGLWCLVEEARSSRTPTQAGSGSRSPKTSRALGDGSGSWRCCDCGVEKRRDGFSVSAKGYVRSYCKSCDNQRRANYARTLRGNAVCLVSSAKNRSKLKGWDCNLDVDFILDTVLQQQGKCAYSGVHMEMLLPHSDWRMSLERVDNAAGYVRENCVLIAAEFNSTEKLSRRVPMSATFGSSKWSLEKVQNFNSERLSNVDLHGLNRLISAAREGYRSLSRPVGFTAPKCDKLEEVEAIFGRFRCLRCGVWKPLECFHLCSQSARGHRSQCKQCKAAYDFACRTTLRGHIQSMLGHARARHKLGKWHGNFELDCASVLEMMVSQQGRCFYSDVPLRFAQLNVDWMVSLERLDNSKTYTQDNTVLVALEFNTPDHSRTAKSEVFGSGQWSRRKVEHVWGSLGEACHFV</sequence>
<feature type="region of interest" description="Disordered" evidence="1">
    <location>
        <begin position="56"/>
        <end position="77"/>
    </location>
</feature>